<dbReference type="KEGG" id="bbev:BBEV_3193"/>
<feature type="transmembrane region" description="Helical" evidence="1">
    <location>
        <begin position="42"/>
        <end position="62"/>
    </location>
</feature>
<feature type="transmembrane region" description="Helical" evidence="1">
    <location>
        <begin position="87"/>
        <end position="110"/>
    </location>
</feature>
<keyword evidence="1" id="KW-1133">Transmembrane helix</keyword>
<dbReference type="Gene3D" id="1.20.144.10">
    <property type="entry name" value="Phosphatidic acid phosphatase type 2/haloperoxidase"/>
    <property type="match status" value="2"/>
</dbReference>
<keyword evidence="4" id="KW-1185">Reference proteome</keyword>
<dbReference type="CDD" id="cd03392">
    <property type="entry name" value="PAP2_like_2"/>
    <property type="match status" value="1"/>
</dbReference>
<dbReference type="STRING" id="632773.BBEV_3193"/>
<feature type="transmembrane region" description="Helical" evidence="1">
    <location>
        <begin position="168"/>
        <end position="187"/>
    </location>
</feature>
<feature type="transmembrane region" description="Helical" evidence="1">
    <location>
        <begin position="117"/>
        <end position="138"/>
    </location>
</feature>
<protein>
    <submittedName>
        <fullName evidence="3">PA-phosphatase related phosphoesterase</fullName>
    </submittedName>
</protein>
<sequence>MSTGVLKFFACATISPLINLAKDFEKGNDAMQIEHWMISRNVWAWTTLSFFLISMLSIIGLFDWMDLAVMNWVYHDAPGMLTGAMEWITLLGSVEIIAGLSLMVMSGLLVKKRIRETILFAVVSGGGLVLNYLLKLLFQRERPGELNMIDAFGIEFALPSYSYPSGHTMRAAILILIVTYLLIRLYGEGFSERVVMTVGVTLLFLVAVSRVLTGAHFPIDAVGAVLASVAWVTFCLWLYDLRFADD</sequence>
<dbReference type="InterPro" id="IPR000326">
    <property type="entry name" value="PAP2/HPO"/>
</dbReference>
<dbReference type="EMBL" id="CP012502">
    <property type="protein sequence ID" value="AOM84508.1"/>
    <property type="molecule type" value="Genomic_DNA"/>
</dbReference>
<feature type="domain" description="Phosphatidic acid phosphatase type 2/haloperoxidase" evidence="2">
    <location>
        <begin position="117"/>
        <end position="236"/>
    </location>
</feature>
<accession>A0A1D7QZS4</accession>
<dbReference type="PANTHER" id="PTHR14969:SF13">
    <property type="entry name" value="AT30094P"/>
    <property type="match status" value="1"/>
</dbReference>
<evidence type="ECO:0000256" key="1">
    <source>
        <dbReference type="SAM" id="Phobius"/>
    </source>
</evidence>
<dbReference type="Proteomes" id="UP000094463">
    <property type="component" value="Chromosome"/>
</dbReference>
<dbReference type="InterPro" id="IPR036938">
    <property type="entry name" value="PAP2/HPO_sf"/>
</dbReference>
<evidence type="ECO:0000259" key="2">
    <source>
        <dbReference type="SMART" id="SM00014"/>
    </source>
</evidence>
<evidence type="ECO:0000313" key="3">
    <source>
        <dbReference type="EMBL" id="AOM84508.1"/>
    </source>
</evidence>
<gene>
    <name evidence="3" type="ORF">BBEV_3193</name>
</gene>
<dbReference type="SUPFAM" id="SSF48317">
    <property type="entry name" value="Acid phosphatase/Vanadium-dependent haloperoxidase"/>
    <property type="match status" value="1"/>
</dbReference>
<reference evidence="3 4" key="1">
    <citation type="submission" date="2015-08" db="EMBL/GenBank/DDBJ databases">
        <title>The complete genome sequence of Bacillus beveridgei MLTeJB.</title>
        <authorList>
            <person name="Hanson T.E."/>
            <person name="Mesa C."/>
            <person name="Basesman S.M."/>
            <person name="Oremland R.S."/>
        </authorList>
    </citation>
    <scope>NUCLEOTIDE SEQUENCE [LARGE SCALE GENOMIC DNA]</scope>
    <source>
        <strain evidence="3 4">MLTeJB</strain>
    </source>
</reference>
<dbReference type="PANTHER" id="PTHR14969">
    <property type="entry name" value="SPHINGOSINE-1-PHOSPHATE PHOSPHOHYDROLASE"/>
    <property type="match status" value="1"/>
</dbReference>
<proteinExistence type="predicted"/>
<keyword evidence="1" id="KW-0472">Membrane</keyword>
<dbReference type="AlphaFoldDB" id="A0A1D7QZS4"/>
<feature type="transmembrane region" description="Helical" evidence="1">
    <location>
        <begin position="219"/>
        <end position="239"/>
    </location>
</feature>
<keyword evidence="1" id="KW-0812">Transmembrane</keyword>
<evidence type="ECO:0000313" key="4">
    <source>
        <dbReference type="Proteomes" id="UP000094463"/>
    </source>
</evidence>
<dbReference type="SMART" id="SM00014">
    <property type="entry name" value="acidPPc"/>
    <property type="match status" value="1"/>
</dbReference>
<name>A0A1D7QZS4_9BACI</name>
<feature type="transmembrane region" description="Helical" evidence="1">
    <location>
        <begin position="194"/>
        <end position="213"/>
    </location>
</feature>
<organism evidence="3 4">
    <name type="scientific">Salisediminibacterium beveridgei</name>
    <dbReference type="NCBI Taxonomy" id="632773"/>
    <lineage>
        <taxon>Bacteria</taxon>
        <taxon>Bacillati</taxon>
        <taxon>Bacillota</taxon>
        <taxon>Bacilli</taxon>
        <taxon>Bacillales</taxon>
        <taxon>Bacillaceae</taxon>
        <taxon>Salisediminibacterium</taxon>
    </lineage>
</organism>
<dbReference type="Pfam" id="PF01569">
    <property type="entry name" value="PAP2"/>
    <property type="match status" value="1"/>
</dbReference>